<dbReference type="InterPro" id="IPR036388">
    <property type="entry name" value="WH-like_DNA-bd_sf"/>
</dbReference>
<dbReference type="SMART" id="SM01134">
    <property type="entry name" value="DeoRC"/>
    <property type="match status" value="1"/>
</dbReference>
<evidence type="ECO:0000256" key="2">
    <source>
        <dbReference type="ARBA" id="ARBA00023125"/>
    </source>
</evidence>
<dbReference type="InterPro" id="IPR037171">
    <property type="entry name" value="NagB/RpiA_transferase-like"/>
</dbReference>
<dbReference type="PANTHER" id="PTHR30363:SF56">
    <property type="entry name" value="TRANSCRIPTIONAL REGULATOR, DEOR FAMILY"/>
    <property type="match status" value="1"/>
</dbReference>
<feature type="domain" description="HTH deoR-type" evidence="4">
    <location>
        <begin position="3"/>
        <end position="58"/>
    </location>
</feature>
<reference evidence="5 6" key="1">
    <citation type="journal article" date="2021" name="Sci. Rep.">
        <title>The distribution of antibiotic resistance genes in chicken gut microbiota commensals.</title>
        <authorList>
            <person name="Juricova H."/>
            <person name="Matiasovicova J."/>
            <person name="Kubasova T."/>
            <person name="Cejkova D."/>
            <person name="Rychlik I."/>
        </authorList>
    </citation>
    <scope>NUCLEOTIDE SEQUENCE [LARGE SCALE GENOMIC DNA]</scope>
    <source>
        <strain evidence="5 6">An537</strain>
    </source>
</reference>
<accession>A0ABS2GHA0</accession>
<gene>
    <name evidence="5" type="ORF">H6A01_09475</name>
</gene>
<dbReference type="PROSITE" id="PS00894">
    <property type="entry name" value="HTH_DEOR_1"/>
    <property type="match status" value="1"/>
</dbReference>
<dbReference type="EMBL" id="JACJLA010000023">
    <property type="protein sequence ID" value="MBM6913544.1"/>
    <property type="molecule type" value="Genomic_DNA"/>
</dbReference>
<protein>
    <submittedName>
        <fullName evidence="5">DeoR/GlpR transcriptional regulator</fullName>
    </submittedName>
</protein>
<evidence type="ECO:0000256" key="1">
    <source>
        <dbReference type="ARBA" id="ARBA00023015"/>
    </source>
</evidence>
<dbReference type="PANTHER" id="PTHR30363">
    <property type="entry name" value="HTH-TYPE TRANSCRIPTIONAL REGULATOR SRLR-RELATED"/>
    <property type="match status" value="1"/>
</dbReference>
<dbReference type="Pfam" id="PF00455">
    <property type="entry name" value="DeoRC"/>
    <property type="match status" value="1"/>
</dbReference>
<dbReference type="InterPro" id="IPR036390">
    <property type="entry name" value="WH_DNA-bd_sf"/>
</dbReference>
<sequence>MLSEERHRLIVERLRTKSTVTVQELVDLFNSSPATIRRDLNYLHKCGLVQKVHGGAASISTDFNTTEPDMSAKALLFTKEKHAIAELAANYITDDDFVYIDAGSTTEVLLHHLKSKITTFVTNGIAHATFLAARQYNVILLGGHVKSNTGAVVGDTALEQLEKYNFTKGFFGTNGISIGSGFTTPEPAEAAVKQKALAHCRHAYVLADPSKFEKVTPITFSSVSGAAIITTHLVNRVYRKYTVVEEVDP</sequence>
<evidence type="ECO:0000313" key="6">
    <source>
        <dbReference type="Proteomes" id="UP000707138"/>
    </source>
</evidence>
<evidence type="ECO:0000256" key="3">
    <source>
        <dbReference type="ARBA" id="ARBA00023163"/>
    </source>
</evidence>
<evidence type="ECO:0000259" key="4">
    <source>
        <dbReference type="PROSITE" id="PS51000"/>
    </source>
</evidence>
<dbReference type="InterPro" id="IPR018356">
    <property type="entry name" value="Tscrpt_reg_HTH_DeoR_CS"/>
</dbReference>
<proteinExistence type="predicted"/>
<dbReference type="SUPFAM" id="SSF46785">
    <property type="entry name" value="Winged helix' DNA-binding domain"/>
    <property type="match status" value="1"/>
</dbReference>
<name>A0ABS2GHA0_9FIRM</name>
<dbReference type="PROSITE" id="PS51000">
    <property type="entry name" value="HTH_DEOR_2"/>
    <property type="match status" value="1"/>
</dbReference>
<dbReference type="PRINTS" id="PR00037">
    <property type="entry name" value="HTHLACR"/>
</dbReference>
<evidence type="ECO:0000313" key="5">
    <source>
        <dbReference type="EMBL" id="MBM6913544.1"/>
    </source>
</evidence>
<keyword evidence="3" id="KW-0804">Transcription</keyword>
<keyword evidence="2" id="KW-0238">DNA-binding</keyword>
<dbReference type="SUPFAM" id="SSF100950">
    <property type="entry name" value="NagB/RpiA/CoA transferase-like"/>
    <property type="match status" value="1"/>
</dbReference>
<dbReference type="InterPro" id="IPR014036">
    <property type="entry name" value="DeoR-like_C"/>
</dbReference>
<keyword evidence="1" id="KW-0805">Transcription regulation</keyword>
<dbReference type="Gene3D" id="3.40.50.1360">
    <property type="match status" value="1"/>
</dbReference>
<dbReference type="SMART" id="SM00420">
    <property type="entry name" value="HTH_DEOR"/>
    <property type="match status" value="1"/>
</dbReference>
<dbReference type="RefSeq" id="WP_205088413.1">
    <property type="nucleotide sequence ID" value="NZ_CALXQD010000001.1"/>
</dbReference>
<dbReference type="Gene3D" id="1.10.10.10">
    <property type="entry name" value="Winged helix-like DNA-binding domain superfamily/Winged helix DNA-binding domain"/>
    <property type="match status" value="1"/>
</dbReference>
<dbReference type="Pfam" id="PF08220">
    <property type="entry name" value="HTH_DeoR"/>
    <property type="match status" value="1"/>
</dbReference>
<dbReference type="InterPro" id="IPR050313">
    <property type="entry name" value="Carb_Metab_HTH_regulators"/>
</dbReference>
<keyword evidence="6" id="KW-1185">Reference proteome</keyword>
<comment type="caution">
    <text evidence="5">The sequence shown here is derived from an EMBL/GenBank/DDBJ whole genome shotgun (WGS) entry which is preliminary data.</text>
</comment>
<dbReference type="InterPro" id="IPR001034">
    <property type="entry name" value="DeoR_HTH"/>
</dbReference>
<organism evidence="5 6">
    <name type="scientific">Veillonella magna</name>
    <dbReference type="NCBI Taxonomy" id="464322"/>
    <lineage>
        <taxon>Bacteria</taxon>
        <taxon>Bacillati</taxon>
        <taxon>Bacillota</taxon>
        <taxon>Negativicutes</taxon>
        <taxon>Veillonellales</taxon>
        <taxon>Veillonellaceae</taxon>
        <taxon>Veillonella</taxon>
    </lineage>
</organism>
<dbReference type="Proteomes" id="UP000707138">
    <property type="component" value="Unassembled WGS sequence"/>
</dbReference>